<dbReference type="AlphaFoldDB" id="A0A286XH21"/>
<reference evidence="2" key="1">
    <citation type="journal article" date="2011" name="Nature">
        <title>A high-resolution map of human evolutionary constraint using 29 mammals.</title>
        <authorList>
            <person name="Lindblad-Toh K."/>
            <person name="Garber M."/>
            <person name="Zuk O."/>
            <person name="Lin M.F."/>
            <person name="Parker B.J."/>
            <person name="Washietl S."/>
            <person name="Kheradpour P."/>
            <person name="Ernst J."/>
            <person name="Jordan G."/>
            <person name="Mauceli E."/>
            <person name="Ward L.D."/>
            <person name="Lowe C.B."/>
            <person name="Holloway A.K."/>
            <person name="Clamp M."/>
            <person name="Gnerre S."/>
            <person name="Alfoldi J."/>
            <person name="Beal K."/>
            <person name="Chang J."/>
            <person name="Clawson H."/>
            <person name="Cuff J."/>
            <person name="Di Palma F."/>
            <person name="Fitzgerald S."/>
            <person name="Flicek P."/>
            <person name="Guttman M."/>
            <person name="Hubisz M.J."/>
            <person name="Jaffe D.B."/>
            <person name="Jungreis I."/>
            <person name="Kent W.J."/>
            <person name="Kostka D."/>
            <person name="Lara M."/>
            <person name="Martins A.L."/>
            <person name="Massingham T."/>
            <person name="Moltke I."/>
            <person name="Raney B.J."/>
            <person name="Rasmussen M.D."/>
            <person name="Robinson J."/>
            <person name="Stark A."/>
            <person name="Vilella A.J."/>
            <person name="Wen J."/>
            <person name="Xie X."/>
            <person name="Zody M.C."/>
            <person name="Baldwin J."/>
            <person name="Bloom T."/>
            <person name="Chin C.W."/>
            <person name="Heiman D."/>
            <person name="Nicol R."/>
            <person name="Nusbaum C."/>
            <person name="Young S."/>
            <person name="Wilkinson J."/>
            <person name="Worley K.C."/>
            <person name="Kovar C.L."/>
            <person name="Muzny D.M."/>
            <person name="Gibbs R.A."/>
            <person name="Cree A."/>
            <person name="Dihn H.H."/>
            <person name="Fowler G."/>
            <person name="Jhangiani S."/>
            <person name="Joshi V."/>
            <person name="Lee S."/>
            <person name="Lewis L.R."/>
            <person name="Nazareth L.V."/>
            <person name="Okwuonu G."/>
            <person name="Santibanez J."/>
            <person name="Warren W.C."/>
            <person name="Mardis E.R."/>
            <person name="Weinstock G.M."/>
            <person name="Wilson R.K."/>
            <person name="Delehaunty K."/>
            <person name="Dooling D."/>
            <person name="Fronik C."/>
            <person name="Fulton L."/>
            <person name="Fulton B."/>
            <person name="Graves T."/>
            <person name="Minx P."/>
            <person name="Sodergren E."/>
            <person name="Birney E."/>
            <person name="Margulies E.H."/>
            <person name="Herrero J."/>
            <person name="Green E.D."/>
            <person name="Haussler D."/>
            <person name="Siepel A."/>
            <person name="Goldman N."/>
            <person name="Pollard K.S."/>
            <person name="Pedersen J.S."/>
            <person name="Lander E.S."/>
            <person name="Kellis M."/>
        </authorList>
    </citation>
    <scope>NUCLEOTIDE SEQUENCE [LARGE SCALE GENOMIC DNA]</scope>
    <source>
        <strain evidence="2">2N</strain>
    </source>
</reference>
<evidence type="ECO:0008006" key="3">
    <source>
        <dbReference type="Google" id="ProtNLM"/>
    </source>
</evidence>
<reference evidence="1" key="3">
    <citation type="submission" date="2025-09" db="UniProtKB">
        <authorList>
            <consortium name="Ensembl"/>
        </authorList>
    </citation>
    <scope>IDENTIFICATION</scope>
    <source>
        <strain evidence="1">2N</strain>
    </source>
</reference>
<dbReference type="STRING" id="10141.ENSCPOP00000024732"/>
<dbReference type="InParanoid" id="A0A286XH21"/>
<dbReference type="Ensembl" id="ENSCPOT00000034154.1">
    <property type="protein sequence ID" value="ENSCPOP00000024732.1"/>
    <property type="gene ID" value="ENSCPOG00000038838.1"/>
</dbReference>
<proteinExistence type="predicted"/>
<dbReference type="GeneTree" id="ENSGT00940000158104"/>
<dbReference type="eggNOG" id="KOG2408">
    <property type="taxonomic scope" value="Eukaryota"/>
</dbReference>
<evidence type="ECO:0000313" key="2">
    <source>
        <dbReference type="Proteomes" id="UP000005447"/>
    </source>
</evidence>
<dbReference type="Proteomes" id="UP000005447">
    <property type="component" value="Unassembled WGS sequence"/>
</dbReference>
<organism evidence="1 2">
    <name type="scientific">Cavia porcellus</name>
    <name type="common">Guinea pig</name>
    <dbReference type="NCBI Taxonomy" id="10141"/>
    <lineage>
        <taxon>Eukaryota</taxon>
        <taxon>Metazoa</taxon>
        <taxon>Chordata</taxon>
        <taxon>Craniata</taxon>
        <taxon>Vertebrata</taxon>
        <taxon>Euteleostomi</taxon>
        <taxon>Mammalia</taxon>
        <taxon>Eutheria</taxon>
        <taxon>Euarchontoglires</taxon>
        <taxon>Glires</taxon>
        <taxon>Rodentia</taxon>
        <taxon>Hystricomorpha</taxon>
        <taxon>Caviidae</taxon>
        <taxon>Cavia</taxon>
    </lineage>
</organism>
<dbReference type="EMBL" id="AAKN02047229">
    <property type="status" value="NOT_ANNOTATED_CDS"/>
    <property type="molecule type" value="Genomic_DNA"/>
</dbReference>
<dbReference type="OMA" id="CTHGCLP"/>
<accession>A0A286XH21</accession>
<reference evidence="1" key="2">
    <citation type="submission" date="2025-08" db="UniProtKB">
        <authorList>
            <consortium name="Ensembl"/>
        </authorList>
    </citation>
    <scope>IDENTIFICATION</scope>
    <source>
        <strain evidence="1">2N</strain>
    </source>
</reference>
<evidence type="ECO:0000313" key="1">
    <source>
        <dbReference type="Ensembl" id="ENSCPOP00000024732.1"/>
    </source>
</evidence>
<name>A0A286XH21_CAVPO</name>
<sequence length="121" mass="13224">MLEAAVRSVDGAIYASLQRNLRKRDVTSPSQLLAFSKFPEPSSRAISRAAEITEASMQALGLTGQQLPPDILSEDLLNMIANLSGCLPYMLPPKCPNTCLANKYRLITGACNNRYGLQRLL</sequence>
<dbReference type="VEuPathDB" id="HostDB:ENSCPOG00000038838"/>
<dbReference type="Bgee" id="ENSCPOG00000038838">
    <property type="expression patterns" value="Expressed in thyroid gland and 4 other cell types or tissues"/>
</dbReference>
<protein>
    <recommendedName>
        <fullName evidence="3">Thyroid peroxidase</fullName>
    </recommendedName>
</protein>
<keyword evidence="2" id="KW-1185">Reference proteome</keyword>